<dbReference type="Pfam" id="PF04185">
    <property type="entry name" value="Phosphoesterase"/>
    <property type="match status" value="1"/>
</dbReference>
<proteinExistence type="predicted"/>
<organism evidence="2 3">
    <name type="scientific">Candidatus Korobacter versatilis</name>
    <dbReference type="NCBI Taxonomy" id="658062"/>
    <lineage>
        <taxon>Bacteria</taxon>
        <taxon>Pseudomonadati</taxon>
        <taxon>Acidobacteriota</taxon>
        <taxon>Terriglobia</taxon>
        <taxon>Terriglobales</taxon>
        <taxon>Candidatus Korobacteraceae</taxon>
        <taxon>Candidatus Korobacter</taxon>
    </lineage>
</organism>
<name>A0A932A6X7_9BACT</name>
<dbReference type="PANTHER" id="PTHR31956:SF1">
    <property type="entry name" value="NON-SPECIFIC PHOSPHOLIPASE C1"/>
    <property type="match status" value="1"/>
</dbReference>
<dbReference type="CDD" id="cd16013">
    <property type="entry name" value="AcpA"/>
    <property type="match status" value="1"/>
</dbReference>
<dbReference type="InterPro" id="IPR017850">
    <property type="entry name" value="Alkaline_phosphatase_core_sf"/>
</dbReference>
<dbReference type="InterPro" id="IPR007312">
    <property type="entry name" value="Phosphoesterase"/>
</dbReference>
<dbReference type="AlphaFoldDB" id="A0A932A6X7"/>
<dbReference type="GO" id="GO:0042578">
    <property type="term" value="F:phosphoric ester hydrolase activity"/>
    <property type="evidence" value="ECO:0007669"/>
    <property type="project" value="UniProtKB-ARBA"/>
</dbReference>
<dbReference type="PROSITE" id="PS51257">
    <property type="entry name" value="PROKAR_LIPOPROTEIN"/>
    <property type="match status" value="1"/>
</dbReference>
<comment type="caution">
    <text evidence="2">The sequence shown here is derived from an EMBL/GenBank/DDBJ whole genome shotgun (WGS) entry which is preliminary data.</text>
</comment>
<dbReference type="EMBL" id="JACPNR010000003">
    <property type="protein sequence ID" value="MBI2677298.1"/>
    <property type="molecule type" value="Genomic_DNA"/>
</dbReference>
<evidence type="ECO:0000313" key="2">
    <source>
        <dbReference type="EMBL" id="MBI2677298.1"/>
    </source>
</evidence>
<dbReference type="Gene3D" id="3.40.720.10">
    <property type="entry name" value="Alkaline Phosphatase, subunit A"/>
    <property type="match status" value="1"/>
</dbReference>
<dbReference type="PANTHER" id="PTHR31956">
    <property type="entry name" value="NON-SPECIFIC PHOSPHOLIPASE C4-RELATED"/>
    <property type="match status" value="1"/>
</dbReference>
<dbReference type="Proteomes" id="UP000779809">
    <property type="component" value="Unassembled WGS sequence"/>
</dbReference>
<evidence type="ECO:0000313" key="3">
    <source>
        <dbReference type="Proteomes" id="UP000779809"/>
    </source>
</evidence>
<gene>
    <name evidence="2" type="ORF">HYX28_00795</name>
</gene>
<reference evidence="2" key="1">
    <citation type="submission" date="2020-07" db="EMBL/GenBank/DDBJ databases">
        <title>Huge and variable diversity of episymbiotic CPR bacteria and DPANN archaea in groundwater ecosystems.</title>
        <authorList>
            <person name="He C.Y."/>
            <person name="Keren R."/>
            <person name="Whittaker M."/>
            <person name="Farag I.F."/>
            <person name="Doudna J."/>
            <person name="Cate J.H.D."/>
            <person name="Banfield J.F."/>
        </authorList>
    </citation>
    <scope>NUCLEOTIDE SEQUENCE</scope>
    <source>
        <strain evidence="2">NC_groundwater_580_Pr5_B-0.1um_64_19</strain>
    </source>
</reference>
<accession>A0A932A6X7</accession>
<protein>
    <submittedName>
        <fullName evidence="2">Alkaline phosphatase family protein</fullName>
    </submittedName>
</protein>
<keyword evidence="1" id="KW-0378">Hydrolase</keyword>
<evidence type="ECO:0000256" key="1">
    <source>
        <dbReference type="ARBA" id="ARBA00022801"/>
    </source>
</evidence>
<sequence length="398" mass="42920">MRASASRLLLFTVFLFLFAAISLGCRGLQAGGNEVGGGNGGGGTLGATVSPVKRVIVVVMQNRSFDHLFGKYTPTAGQTINGIRAGVPGFTQSDGTQPFQQTATSFGDLPHDRNDYLASWNQGAMNKFSVTEGRNSMGYFTSSTPGISQLWSLADNYALADNYFASVMSNAPSNELYLVSASDNNFPFSVQPFYGPCNQPDPAAQAYTFQNVGDQLNSNNISWGWFQENYGDCGNGYVAVQNAFQFFTSTQGSAHLQDLSAFSSALNAGTLPAVSFVMPSDAHGTHPSAGSISVGLTWLDDFVSQAKASPNWGSLAIVVIWDESGGFWDHVPPPQIDSQGLGMRVPMLAISPFAKPGFVSHTRMDHVSVLKFIQWNWSLGSLNAREDQSQDIREMFQF</sequence>